<dbReference type="Proteomes" id="UP001549321">
    <property type="component" value="Unassembled WGS sequence"/>
</dbReference>
<protein>
    <submittedName>
        <fullName evidence="3">Uncharacterized membrane protein YgdD (TMEM256/DUF423 family)</fullName>
    </submittedName>
</protein>
<evidence type="ECO:0000313" key="3">
    <source>
        <dbReference type="EMBL" id="MET4634178.1"/>
    </source>
</evidence>
<keyword evidence="1" id="KW-0472">Membrane</keyword>
<dbReference type="EMBL" id="JBEPSM010000001">
    <property type="protein sequence ID" value="MET4634178.1"/>
    <property type="molecule type" value="Genomic_DNA"/>
</dbReference>
<keyword evidence="1" id="KW-0812">Transmembrane</keyword>
<gene>
    <name evidence="3" type="ORF">ABIE08_002091</name>
</gene>
<keyword evidence="1" id="KW-1133">Transmembrane helix</keyword>
<evidence type="ECO:0000256" key="1">
    <source>
        <dbReference type="SAM" id="Phobius"/>
    </source>
</evidence>
<dbReference type="InterPro" id="IPR006696">
    <property type="entry name" value="DUF423"/>
</dbReference>
<reference evidence="3 4" key="1">
    <citation type="submission" date="2024-06" db="EMBL/GenBank/DDBJ databases">
        <title>Sorghum-associated microbial communities from plants grown in Nebraska, USA.</title>
        <authorList>
            <person name="Schachtman D."/>
        </authorList>
    </citation>
    <scope>NUCLEOTIDE SEQUENCE [LARGE SCALE GENOMIC DNA]</scope>
    <source>
        <strain evidence="3 4">3207</strain>
    </source>
</reference>
<sequence>MNGQKALLVVAGLAGMIGVALAAAGAHLPGGERLATAGNMAMAQAPALLALGFFVPTTALLMSISAWAIALGLIGFSGALAFHSLSGSAALSFVAPIGGTTMILGWLGIAVASLLMRKR</sequence>
<dbReference type="RefSeq" id="WP_354550831.1">
    <property type="nucleotide sequence ID" value="NZ_JBEPSM010000001.1"/>
</dbReference>
<accession>A0ABV2QZ85</accession>
<comment type="caution">
    <text evidence="3">The sequence shown here is derived from an EMBL/GenBank/DDBJ whole genome shotgun (WGS) entry which is preliminary data.</text>
</comment>
<evidence type="ECO:0000256" key="2">
    <source>
        <dbReference type="SAM" id="SignalP"/>
    </source>
</evidence>
<proteinExistence type="predicted"/>
<dbReference type="Pfam" id="PF04241">
    <property type="entry name" value="DUF423"/>
    <property type="match status" value="1"/>
</dbReference>
<feature type="signal peptide" evidence="2">
    <location>
        <begin position="1"/>
        <end position="22"/>
    </location>
</feature>
<evidence type="ECO:0000313" key="4">
    <source>
        <dbReference type="Proteomes" id="UP001549321"/>
    </source>
</evidence>
<feature type="transmembrane region" description="Helical" evidence="1">
    <location>
        <begin position="38"/>
        <end position="57"/>
    </location>
</feature>
<keyword evidence="2" id="KW-0732">Signal</keyword>
<feature type="transmembrane region" description="Helical" evidence="1">
    <location>
        <begin position="64"/>
        <end position="83"/>
    </location>
</feature>
<organism evidence="3 4">
    <name type="scientific">Kaistia defluvii</name>
    <dbReference type="NCBI Taxonomy" id="410841"/>
    <lineage>
        <taxon>Bacteria</taxon>
        <taxon>Pseudomonadati</taxon>
        <taxon>Pseudomonadota</taxon>
        <taxon>Alphaproteobacteria</taxon>
        <taxon>Hyphomicrobiales</taxon>
        <taxon>Kaistiaceae</taxon>
        <taxon>Kaistia</taxon>
    </lineage>
</organism>
<feature type="chain" id="PRO_5045453949" evidence="2">
    <location>
        <begin position="23"/>
        <end position="119"/>
    </location>
</feature>
<name>A0ABV2QZ85_9HYPH</name>
<feature type="transmembrane region" description="Helical" evidence="1">
    <location>
        <begin position="89"/>
        <end position="115"/>
    </location>
</feature>
<keyword evidence="4" id="KW-1185">Reference proteome</keyword>